<dbReference type="PANTHER" id="PTHR10622">
    <property type="entry name" value="HET DOMAIN-CONTAINING PROTEIN"/>
    <property type="match status" value="1"/>
</dbReference>
<sequence>MRLLNTQSLELKEFNGNIPPYVILSHTWEKDAEVTLQDLIHWHQTGFRFAKSGWWKIHSACTYARKYTFEWIWIDSCCIDKSSSAELSEAINSMYQYYEDAEVCYVHLCDASSQEDPRNPTSAFRSSRWFTRGWTLQELIAPLYAVFLDKEWNEIGTRWSLRDVVSAITSIPVQVFEGHSIDEFSIAQRMSWAAFRETTRPEDEAYCLMGIFNVSMPPIYGEGGTKAFMRLEQEIIKTSDDRSIFAWISTSEDPSEMRGLLARSPKEFRASGGVRASETGSIGDHSSFSFANNGLHIHLPIPIDDSSSGADTSTTLLTSLHCQFEQNGAYNYISIYLKRIGERQYVRCRPHEAVLTPFPPKPRGLKEVIVKESSPPRGAKRKGRGLEHCVFLIKILPSARRLLNFSEIELSNRGPFDTVNHDWNSMTCIVKTGLVRSQNAILFSDDILAQLRLPYSAGQISGVFNVAIRIQNHIEMVAVTPQTFCSISTVDCNVPADRAALHLEEAGLVRIGLRMTGRRSERVIEIGFDHVAEDLKPLDTALLMSPMLRHPDFGFRIPVSIKHPFEDRNFLSLEGIFSPEFLDRGLKPGHCHEIYLCMPVNTDIPFRLLTYKDHWSITSNIYVALGFHGTGEAWTEVFVRKKFYGASDGQEKTREAIKKSYFNSGSWRQASSSAHIVDGARKISASIRESTTLQLGSHSLLLSVELLT</sequence>
<protein>
    <recommendedName>
        <fullName evidence="1">Heterokaryon incompatibility domain-containing protein</fullName>
    </recommendedName>
</protein>
<dbReference type="Pfam" id="PF06985">
    <property type="entry name" value="HET"/>
    <property type="match status" value="1"/>
</dbReference>
<evidence type="ECO:0000313" key="2">
    <source>
        <dbReference type="EMBL" id="KAK7462428.1"/>
    </source>
</evidence>
<proteinExistence type="predicted"/>
<name>A0ABR1JNE1_9AGAR</name>
<organism evidence="2 3">
    <name type="scientific">Marasmiellus scandens</name>
    <dbReference type="NCBI Taxonomy" id="2682957"/>
    <lineage>
        <taxon>Eukaryota</taxon>
        <taxon>Fungi</taxon>
        <taxon>Dikarya</taxon>
        <taxon>Basidiomycota</taxon>
        <taxon>Agaricomycotina</taxon>
        <taxon>Agaricomycetes</taxon>
        <taxon>Agaricomycetidae</taxon>
        <taxon>Agaricales</taxon>
        <taxon>Marasmiineae</taxon>
        <taxon>Omphalotaceae</taxon>
        <taxon>Marasmiellus</taxon>
    </lineage>
</organism>
<feature type="domain" description="Heterokaryon incompatibility" evidence="1">
    <location>
        <begin position="21"/>
        <end position="115"/>
    </location>
</feature>
<dbReference type="InterPro" id="IPR010730">
    <property type="entry name" value="HET"/>
</dbReference>
<gene>
    <name evidence="2" type="ORF">VKT23_008026</name>
</gene>
<keyword evidence="3" id="KW-1185">Reference proteome</keyword>
<evidence type="ECO:0000259" key="1">
    <source>
        <dbReference type="Pfam" id="PF06985"/>
    </source>
</evidence>
<dbReference type="PANTHER" id="PTHR10622:SF10">
    <property type="entry name" value="HET DOMAIN-CONTAINING PROTEIN"/>
    <property type="match status" value="1"/>
</dbReference>
<accession>A0ABR1JNE1</accession>
<comment type="caution">
    <text evidence="2">The sequence shown here is derived from an EMBL/GenBank/DDBJ whole genome shotgun (WGS) entry which is preliminary data.</text>
</comment>
<dbReference type="EMBL" id="JBANRG010000011">
    <property type="protein sequence ID" value="KAK7462428.1"/>
    <property type="molecule type" value="Genomic_DNA"/>
</dbReference>
<evidence type="ECO:0000313" key="3">
    <source>
        <dbReference type="Proteomes" id="UP001498398"/>
    </source>
</evidence>
<dbReference type="Proteomes" id="UP001498398">
    <property type="component" value="Unassembled WGS sequence"/>
</dbReference>
<reference evidence="2 3" key="1">
    <citation type="submission" date="2024-01" db="EMBL/GenBank/DDBJ databases">
        <title>A draft genome for the cacao thread blight pathogen Marasmiellus scandens.</title>
        <authorList>
            <person name="Baruah I.K."/>
            <person name="Leung J."/>
            <person name="Bukari Y."/>
            <person name="Amoako-Attah I."/>
            <person name="Meinhardt L.W."/>
            <person name="Bailey B.A."/>
            <person name="Cohen S.P."/>
        </authorList>
    </citation>
    <scope>NUCLEOTIDE SEQUENCE [LARGE SCALE GENOMIC DNA]</scope>
    <source>
        <strain evidence="2 3">GH-19</strain>
    </source>
</reference>